<dbReference type="RefSeq" id="XP_031025155.1">
    <property type="nucleotide sequence ID" value="XM_031168880.1"/>
</dbReference>
<keyword evidence="7 11" id="KW-0175">Coiled coil</keyword>
<feature type="region of interest" description="Disordered" evidence="12">
    <location>
        <begin position="1"/>
        <end position="121"/>
    </location>
</feature>
<feature type="compositionally biased region" description="Polar residues" evidence="12">
    <location>
        <begin position="54"/>
        <end position="63"/>
    </location>
</feature>
<comment type="subcellular location">
    <subcellularLocation>
        <location evidence="1">Cell projection</location>
        <location evidence="1">Cilium</location>
        <location evidence="1">Flagellum</location>
    </subcellularLocation>
    <subcellularLocation>
        <location evidence="2">Cytoplasm</location>
        <location evidence="2">Cytoskeleton</location>
    </subcellularLocation>
</comment>
<comment type="similarity">
    <text evidence="3">Belongs to the DRC4 family.</text>
</comment>
<dbReference type="GO" id="GO:0031267">
    <property type="term" value="F:small GTPase binding"/>
    <property type="evidence" value="ECO:0007669"/>
    <property type="project" value="InterPro"/>
</dbReference>
<evidence type="ECO:0000256" key="7">
    <source>
        <dbReference type="ARBA" id="ARBA00023054"/>
    </source>
</evidence>
<dbReference type="GO" id="GO:0031514">
    <property type="term" value="C:motile cilium"/>
    <property type="evidence" value="ECO:0007669"/>
    <property type="project" value="UniProtKB-SubCell"/>
</dbReference>
<evidence type="ECO:0000256" key="5">
    <source>
        <dbReference type="ARBA" id="ARBA00022701"/>
    </source>
</evidence>
<dbReference type="STRING" id="1806994.A0A507C4I0"/>
<evidence type="ECO:0000313" key="14">
    <source>
        <dbReference type="EMBL" id="TPX34391.1"/>
    </source>
</evidence>
<keyword evidence="9" id="KW-0206">Cytoskeleton</keyword>
<protein>
    <recommendedName>
        <fullName evidence="13">Growth arrest-specific protein 8 domain-containing protein</fullName>
    </recommendedName>
</protein>
<dbReference type="InterPro" id="IPR039308">
    <property type="entry name" value="GAS8"/>
</dbReference>
<dbReference type="Pfam" id="PF13851">
    <property type="entry name" value="GAS"/>
    <property type="match status" value="1"/>
</dbReference>
<dbReference type="GO" id="GO:0005874">
    <property type="term" value="C:microtubule"/>
    <property type="evidence" value="ECO:0007669"/>
    <property type="project" value="UniProtKB-KW"/>
</dbReference>
<evidence type="ECO:0000256" key="3">
    <source>
        <dbReference type="ARBA" id="ARBA00009859"/>
    </source>
</evidence>
<evidence type="ECO:0000256" key="12">
    <source>
        <dbReference type="SAM" id="MobiDB-lite"/>
    </source>
</evidence>
<feature type="compositionally biased region" description="Polar residues" evidence="12">
    <location>
        <begin position="8"/>
        <end position="22"/>
    </location>
</feature>
<evidence type="ECO:0000256" key="4">
    <source>
        <dbReference type="ARBA" id="ARBA00022490"/>
    </source>
</evidence>
<gene>
    <name evidence="14" type="ORF">SmJEL517_g02952</name>
</gene>
<feature type="domain" description="Growth arrest-specific protein 8" evidence="13">
    <location>
        <begin position="317"/>
        <end position="515"/>
    </location>
</feature>
<evidence type="ECO:0000256" key="11">
    <source>
        <dbReference type="SAM" id="Coils"/>
    </source>
</evidence>
<keyword evidence="5" id="KW-0493">Microtubule</keyword>
<dbReference type="EMBL" id="QEAO01000014">
    <property type="protein sequence ID" value="TPX34391.1"/>
    <property type="molecule type" value="Genomic_DNA"/>
</dbReference>
<reference evidence="14 15" key="1">
    <citation type="journal article" date="2019" name="Sci. Rep.">
        <title>Comparative genomics of chytrid fungi reveal insights into the obligate biotrophic and pathogenic lifestyle of Synchytrium endobioticum.</title>
        <authorList>
            <person name="van de Vossenberg B.T.L.H."/>
            <person name="Warris S."/>
            <person name="Nguyen H.D.T."/>
            <person name="van Gent-Pelzer M.P.E."/>
            <person name="Joly D.L."/>
            <person name="van de Geest H.C."/>
            <person name="Bonants P.J.M."/>
            <person name="Smith D.S."/>
            <person name="Levesque C.A."/>
            <person name="van der Lee T.A.J."/>
        </authorList>
    </citation>
    <scope>NUCLEOTIDE SEQUENCE [LARGE SCALE GENOMIC DNA]</scope>
    <source>
        <strain evidence="14 15">JEL517</strain>
    </source>
</reference>
<comment type="caution">
    <text evidence="14">The sequence shown here is derived from an EMBL/GenBank/DDBJ whole genome shotgun (WGS) entry which is preliminary data.</text>
</comment>
<feature type="coiled-coil region" evidence="11">
    <location>
        <begin position="123"/>
        <end position="196"/>
    </location>
</feature>
<evidence type="ECO:0000259" key="13">
    <source>
        <dbReference type="Pfam" id="PF13851"/>
    </source>
</evidence>
<evidence type="ECO:0000256" key="9">
    <source>
        <dbReference type="ARBA" id="ARBA00023212"/>
    </source>
</evidence>
<organism evidence="14 15">
    <name type="scientific">Synchytrium microbalum</name>
    <dbReference type="NCBI Taxonomy" id="1806994"/>
    <lineage>
        <taxon>Eukaryota</taxon>
        <taxon>Fungi</taxon>
        <taxon>Fungi incertae sedis</taxon>
        <taxon>Chytridiomycota</taxon>
        <taxon>Chytridiomycota incertae sedis</taxon>
        <taxon>Chytridiomycetes</taxon>
        <taxon>Synchytriales</taxon>
        <taxon>Synchytriaceae</taxon>
        <taxon>Synchytrium</taxon>
    </lineage>
</organism>
<dbReference type="GO" id="GO:0008017">
    <property type="term" value="F:microtubule binding"/>
    <property type="evidence" value="ECO:0007669"/>
    <property type="project" value="InterPro"/>
</dbReference>
<evidence type="ECO:0000256" key="10">
    <source>
        <dbReference type="ARBA" id="ARBA00023273"/>
    </source>
</evidence>
<feature type="compositionally biased region" description="Low complexity" evidence="12">
    <location>
        <begin position="77"/>
        <end position="117"/>
    </location>
</feature>
<keyword evidence="4" id="KW-0963">Cytoplasm</keyword>
<evidence type="ECO:0000256" key="8">
    <source>
        <dbReference type="ARBA" id="ARBA00023069"/>
    </source>
</evidence>
<dbReference type="GO" id="GO:0048870">
    <property type="term" value="P:cell motility"/>
    <property type="evidence" value="ECO:0007669"/>
    <property type="project" value="InterPro"/>
</dbReference>
<dbReference type="InterPro" id="IPR025593">
    <property type="entry name" value="GAS8_dom"/>
</dbReference>
<dbReference type="GeneID" id="42004177"/>
<evidence type="ECO:0000256" key="1">
    <source>
        <dbReference type="ARBA" id="ARBA00004230"/>
    </source>
</evidence>
<dbReference type="AlphaFoldDB" id="A0A507C4I0"/>
<evidence type="ECO:0000256" key="2">
    <source>
        <dbReference type="ARBA" id="ARBA00004245"/>
    </source>
</evidence>
<accession>A0A507C4I0</accession>
<dbReference type="Proteomes" id="UP000319731">
    <property type="component" value="Unassembled WGS sequence"/>
</dbReference>
<keyword evidence="6" id="KW-0282">Flagellum</keyword>
<dbReference type="PANTHER" id="PTHR31543:SF0">
    <property type="entry name" value="DYNEIN REGULATORY COMPLEX SUBUNIT 4"/>
    <property type="match status" value="1"/>
</dbReference>
<dbReference type="OrthoDB" id="767661at2759"/>
<name>A0A507C4I0_9FUNG</name>
<dbReference type="PANTHER" id="PTHR31543">
    <property type="entry name" value="DYNEIN REGULATORY COMPLEX SUBUNIT 4"/>
    <property type="match status" value="1"/>
</dbReference>
<evidence type="ECO:0000313" key="15">
    <source>
        <dbReference type="Proteomes" id="UP000319731"/>
    </source>
</evidence>
<keyword evidence="15" id="KW-1185">Reference proteome</keyword>
<proteinExistence type="inferred from homology"/>
<feature type="coiled-coil region" evidence="11">
    <location>
        <begin position="339"/>
        <end position="518"/>
    </location>
</feature>
<keyword evidence="10" id="KW-0966">Cell projection</keyword>
<feature type="compositionally biased region" description="Low complexity" evidence="12">
    <location>
        <begin position="28"/>
        <end position="40"/>
    </location>
</feature>
<sequence>MSKPVSRVASNTALQNTTTSKPPTGAASLSRQPSGSLSQSGGDGGQPLAGPSGSARNSTTKLKASSMKLAGSRPNIAASSKMSMSASGAAGSQALLKKSRNGSTSGPSTTKPSSPGKDPAVALAEWEEEKKKVLEESVKQKEERNFYQLERDKIADFWEISKQELVDTRAELLNKDRELEEQEEKHQVEIKVYKQKVKHLLYEYQNNVAHLQADSERALQHDQDEHAGQEAALRRDSRALSLELRERSLVHEAAVRDLKLKHDAEIAKLRADFDRHARELHARYERRSKNVREELEVKRKAEIHEVEERKNGQINALMRGHEKAFAEIKNYYNDITLNNLALINSLKEQVEEMKKKEERSEKLMADITAENKRLSEPLTAALNECESLKRQLLSHEKDRQALASTKARLKVTEEKFKQLEWEHEVLTQRFERAQKERDELYEEFVERIQGVQQKTAFKNLILEKKVESLRENLERKDLQLSEVLRASNLDPVSIGNITKRLEEVLESKNSQVRELQYDLAKTTKAYNDMMRVYEAKLGEYAIPVEELGFKPIQPRSTVAAAAQ</sequence>
<keyword evidence="8" id="KW-0969">Cilium</keyword>
<evidence type="ECO:0000256" key="6">
    <source>
        <dbReference type="ARBA" id="ARBA00022846"/>
    </source>
</evidence>
<dbReference type="GO" id="GO:0005794">
    <property type="term" value="C:Golgi apparatus"/>
    <property type="evidence" value="ECO:0007669"/>
    <property type="project" value="TreeGrafter"/>
</dbReference>